<reference evidence="1" key="1">
    <citation type="submission" date="2022-01" db="EMBL/GenBank/DDBJ databases">
        <authorList>
            <person name="King R."/>
        </authorList>
    </citation>
    <scope>NUCLEOTIDE SEQUENCE</scope>
</reference>
<accession>A0A9P0HNZ2</accession>
<evidence type="ECO:0000313" key="2">
    <source>
        <dbReference type="Proteomes" id="UP001152798"/>
    </source>
</evidence>
<keyword evidence="2" id="KW-1185">Reference proteome</keyword>
<name>A0A9P0HNZ2_NEZVI</name>
<dbReference type="Proteomes" id="UP001152798">
    <property type="component" value="Chromosome 6"/>
</dbReference>
<dbReference type="EMBL" id="OV725082">
    <property type="protein sequence ID" value="CAH1405172.1"/>
    <property type="molecule type" value="Genomic_DNA"/>
</dbReference>
<dbReference type="AlphaFoldDB" id="A0A9P0HNZ2"/>
<proteinExistence type="predicted"/>
<organism evidence="1 2">
    <name type="scientific">Nezara viridula</name>
    <name type="common">Southern green stink bug</name>
    <name type="synonym">Cimex viridulus</name>
    <dbReference type="NCBI Taxonomy" id="85310"/>
    <lineage>
        <taxon>Eukaryota</taxon>
        <taxon>Metazoa</taxon>
        <taxon>Ecdysozoa</taxon>
        <taxon>Arthropoda</taxon>
        <taxon>Hexapoda</taxon>
        <taxon>Insecta</taxon>
        <taxon>Pterygota</taxon>
        <taxon>Neoptera</taxon>
        <taxon>Paraneoptera</taxon>
        <taxon>Hemiptera</taxon>
        <taxon>Heteroptera</taxon>
        <taxon>Panheteroptera</taxon>
        <taxon>Pentatomomorpha</taxon>
        <taxon>Pentatomoidea</taxon>
        <taxon>Pentatomidae</taxon>
        <taxon>Pentatominae</taxon>
        <taxon>Nezara</taxon>
    </lineage>
</organism>
<sequence length="54" mass="5725">MSGRCDLGKICGRVLMSSHLHLHSLSGFKTLSGVTQLIRKLISVNAEGDSSALV</sequence>
<evidence type="ECO:0000313" key="1">
    <source>
        <dbReference type="EMBL" id="CAH1405172.1"/>
    </source>
</evidence>
<gene>
    <name evidence="1" type="ORF">NEZAVI_LOCUS13435</name>
</gene>
<protein>
    <submittedName>
        <fullName evidence="1">Uncharacterized protein</fullName>
    </submittedName>
</protein>